<dbReference type="InterPro" id="IPR027417">
    <property type="entry name" value="P-loop_NTPase"/>
</dbReference>
<dbReference type="PANTHER" id="PTHR13696">
    <property type="entry name" value="P-LOOP CONTAINING NUCLEOSIDE TRIPHOSPHATE HYDROLASE"/>
    <property type="match status" value="1"/>
</dbReference>
<dbReference type="SUPFAM" id="SSF52540">
    <property type="entry name" value="P-loop containing nucleoside triphosphate hydrolases"/>
    <property type="match status" value="1"/>
</dbReference>
<dbReference type="RefSeq" id="WP_100903318.1">
    <property type="nucleotide sequence ID" value="NZ_CAWNNC010000003.1"/>
</dbReference>
<evidence type="ECO:0000259" key="1">
    <source>
        <dbReference type="Pfam" id="PF13614"/>
    </source>
</evidence>
<reference evidence="2 3" key="1">
    <citation type="submission" date="2017-11" db="EMBL/GenBank/DDBJ databases">
        <title>Complete genome of a free-living desiccation-tolerant cyanobacterium and its photosynthetic adaptation to extreme terrestrial habitat.</title>
        <authorList>
            <person name="Shang J."/>
        </authorList>
    </citation>
    <scope>NUCLEOTIDE SEQUENCE [LARGE SCALE GENOMIC DNA]</scope>
    <source>
        <strain evidence="2 3">CCNUN1</strain>
        <plasmid evidence="3">pnfsy02</plasmid>
    </source>
</reference>
<name>A0A2K8T5W3_9NOSO</name>
<evidence type="ECO:0000313" key="3">
    <source>
        <dbReference type="Proteomes" id="UP000232003"/>
    </source>
</evidence>
<feature type="domain" description="AAA" evidence="1">
    <location>
        <begin position="1"/>
        <end position="218"/>
    </location>
</feature>
<geneLocation type="plasmid" evidence="3">
    <name>pnfsy02</name>
</geneLocation>
<protein>
    <submittedName>
        <fullName evidence="2">Cellulose biosynthesis protein BcsQ</fullName>
    </submittedName>
</protein>
<gene>
    <name evidence="2" type="ORF">COO91_09176</name>
</gene>
<dbReference type="CDD" id="cd02042">
    <property type="entry name" value="ParAB_family"/>
    <property type="match status" value="1"/>
</dbReference>
<evidence type="ECO:0000313" key="2">
    <source>
        <dbReference type="EMBL" id="AUB43020.1"/>
    </source>
</evidence>
<dbReference type="KEGG" id="nfl:COO91_09176"/>
<dbReference type="AlphaFoldDB" id="A0A2K8T5W3"/>
<dbReference type="OrthoDB" id="477717at2"/>
<dbReference type="Proteomes" id="UP000232003">
    <property type="component" value="Plasmid pNFSY02"/>
</dbReference>
<keyword evidence="2" id="KW-0614">Plasmid</keyword>
<sequence>MKIISIFNNKGGVGKTTLTYHLAHALALMGKRVLMIDSDPQCNLTIYGVETEELHKIWEQENKFIDDFNENRIKLTEAEFELFNSSPRTIHYILKPAEDGTRDLDHLPPPIKIDENLDLIPGRLTLHKYENQISRRWNGLYSKEPLSIRTVTQIRTIAVKYASERKYDFVIIDTSPSLGALNKVIISTVDGFLVPCLPDMFSLYGIKNIGNSLLEWQNDFRTIYSLMGDKRNMFPENFVRFLGFTIYNAKKYTSENISLAESRLNLAQAAFNYAKQIPETIEKHIVPEVRLHLTEKMLNTPIGEQVVMHTHNTLPVMAQKYRIPMWKIPALAKTSPIVDNEDKNTISGNQKIYERTKENYIAFAEDLLTRISCLD</sequence>
<accession>A0A2K8T5W3</accession>
<keyword evidence="3" id="KW-1185">Reference proteome</keyword>
<dbReference type="Pfam" id="PF13614">
    <property type="entry name" value="AAA_31"/>
    <property type="match status" value="1"/>
</dbReference>
<dbReference type="InterPro" id="IPR025669">
    <property type="entry name" value="AAA_dom"/>
</dbReference>
<dbReference type="InterPro" id="IPR050678">
    <property type="entry name" value="DNA_Partitioning_ATPase"/>
</dbReference>
<dbReference type="PANTHER" id="PTHR13696:SF99">
    <property type="entry name" value="COBYRINIC ACID AC-DIAMIDE SYNTHASE"/>
    <property type="match status" value="1"/>
</dbReference>
<dbReference type="EMBL" id="CP024787">
    <property type="protein sequence ID" value="AUB43020.1"/>
    <property type="molecule type" value="Genomic_DNA"/>
</dbReference>
<organism evidence="2 3">
    <name type="scientific">Nostoc flagelliforme CCNUN1</name>
    <dbReference type="NCBI Taxonomy" id="2038116"/>
    <lineage>
        <taxon>Bacteria</taxon>
        <taxon>Bacillati</taxon>
        <taxon>Cyanobacteriota</taxon>
        <taxon>Cyanophyceae</taxon>
        <taxon>Nostocales</taxon>
        <taxon>Nostocaceae</taxon>
        <taxon>Nostoc</taxon>
    </lineage>
</organism>
<dbReference type="Gene3D" id="3.40.50.300">
    <property type="entry name" value="P-loop containing nucleotide triphosphate hydrolases"/>
    <property type="match status" value="1"/>
</dbReference>
<proteinExistence type="predicted"/>